<evidence type="ECO:0000313" key="3">
    <source>
        <dbReference type="Proteomes" id="UP001152622"/>
    </source>
</evidence>
<protein>
    <submittedName>
        <fullName evidence="2">Uncharacterized protein</fullName>
    </submittedName>
</protein>
<accession>A0A9Q1ELP5</accession>
<evidence type="ECO:0000313" key="2">
    <source>
        <dbReference type="EMBL" id="KAJ8341135.1"/>
    </source>
</evidence>
<proteinExistence type="predicted"/>
<gene>
    <name evidence="2" type="ORF">SKAU_G00334260</name>
</gene>
<organism evidence="2 3">
    <name type="scientific">Synaphobranchus kaupii</name>
    <name type="common">Kaup's arrowtooth eel</name>
    <dbReference type="NCBI Taxonomy" id="118154"/>
    <lineage>
        <taxon>Eukaryota</taxon>
        <taxon>Metazoa</taxon>
        <taxon>Chordata</taxon>
        <taxon>Craniata</taxon>
        <taxon>Vertebrata</taxon>
        <taxon>Euteleostomi</taxon>
        <taxon>Actinopterygii</taxon>
        <taxon>Neopterygii</taxon>
        <taxon>Teleostei</taxon>
        <taxon>Anguilliformes</taxon>
        <taxon>Synaphobranchidae</taxon>
        <taxon>Synaphobranchus</taxon>
    </lineage>
</organism>
<evidence type="ECO:0000256" key="1">
    <source>
        <dbReference type="SAM" id="MobiDB-lite"/>
    </source>
</evidence>
<dbReference type="Proteomes" id="UP001152622">
    <property type="component" value="Chromosome 15"/>
</dbReference>
<sequence length="227" mass="23924">MGQLAACFPFLRPSCGCLCPRRASHICRGAASDGGRSKAEGQGDPPSGGRPGSGWMLRWECQECAVLFTASASSHLQIAVCAAVERAWPCRGTRATEPLRHHFEPFPQSAQVNCAPLEQLVTNTGSRETVPKHKRVGIRRQSGSAYRPARAAQCPGDGESRGLARSTVSAQVPDGFPGPLMCAPPALASPAQEIAFCPLLQQINEAGEGLHTVTSRPGLSHTTACSV</sequence>
<comment type="caution">
    <text evidence="2">The sequence shown here is derived from an EMBL/GenBank/DDBJ whole genome shotgun (WGS) entry which is preliminary data.</text>
</comment>
<keyword evidence="3" id="KW-1185">Reference proteome</keyword>
<feature type="region of interest" description="Disordered" evidence="1">
    <location>
        <begin position="30"/>
        <end position="52"/>
    </location>
</feature>
<name>A0A9Q1ELP5_SYNKA</name>
<reference evidence="2" key="1">
    <citation type="journal article" date="2023" name="Science">
        <title>Genome structures resolve the early diversification of teleost fishes.</title>
        <authorList>
            <person name="Parey E."/>
            <person name="Louis A."/>
            <person name="Montfort J."/>
            <person name="Bouchez O."/>
            <person name="Roques C."/>
            <person name="Iampietro C."/>
            <person name="Lluch J."/>
            <person name="Castinel A."/>
            <person name="Donnadieu C."/>
            <person name="Desvignes T."/>
            <person name="Floi Bucao C."/>
            <person name="Jouanno E."/>
            <person name="Wen M."/>
            <person name="Mejri S."/>
            <person name="Dirks R."/>
            <person name="Jansen H."/>
            <person name="Henkel C."/>
            <person name="Chen W.J."/>
            <person name="Zahm M."/>
            <person name="Cabau C."/>
            <person name="Klopp C."/>
            <person name="Thompson A.W."/>
            <person name="Robinson-Rechavi M."/>
            <person name="Braasch I."/>
            <person name="Lecointre G."/>
            <person name="Bobe J."/>
            <person name="Postlethwait J.H."/>
            <person name="Berthelot C."/>
            <person name="Roest Crollius H."/>
            <person name="Guiguen Y."/>
        </authorList>
    </citation>
    <scope>NUCLEOTIDE SEQUENCE</scope>
    <source>
        <strain evidence="2">WJC10195</strain>
    </source>
</reference>
<dbReference type="AlphaFoldDB" id="A0A9Q1ELP5"/>
<dbReference type="EMBL" id="JAINUF010000015">
    <property type="protein sequence ID" value="KAJ8341135.1"/>
    <property type="molecule type" value="Genomic_DNA"/>
</dbReference>